<evidence type="ECO:0000313" key="4">
    <source>
        <dbReference type="Proteomes" id="UP000199409"/>
    </source>
</evidence>
<feature type="transmembrane region" description="Helical" evidence="2">
    <location>
        <begin position="20"/>
        <end position="39"/>
    </location>
</feature>
<keyword evidence="2" id="KW-1133">Transmembrane helix</keyword>
<organism evidence="3 4">
    <name type="scientific">Desulfuromusa kysingii</name>
    <dbReference type="NCBI Taxonomy" id="37625"/>
    <lineage>
        <taxon>Bacteria</taxon>
        <taxon>Pseudomonadati</taxon>
        <taxon>Thermodesulfobacteriota</taxon>
        <taxon>Desulfuromonadia</taxon>
        <taxon>Desulfuromonadales</taxon>
        <taxon>Geopsychrobacteraceae</taxon>
        <taxon>Desulfuromusa</taxon>
    </lineage>
</organism>
<dbReference type="AlphaFoldDB" id="A0A1H4DDM7"/>
<feature type="compositionally biased region" description="Basic and acidic residues" evidence="1">
    <location>
        <begin position="123"/>
        <end position="140"/>
    </location>
</feature>
<dbReference type="Gene3D" id="3.30.1150.10">
    <property type="match status" value="1"/>
</dbReference>
<keyword evidence="2" id="KW-0812">Transmembrane</keyword>
<feature type="region of interest" description="Disordered" evidence="1">
    <location>
        <begin position="68"/>
        <end position="170"/>
    </location>
</feature>
<keyword evidence="3" id="KW-0131">Cell cycle</keyword>
<evidence type="ECO:0000313" key="3">
    <source>
        <dbReference type="EMBL" id="SEA70678.1"/>
    </source>
</evidence>
<name>A0A1H4DDM7_9BACT</name>
<dbReference type="Pfam" id="PF13103">
    <property type="entry name" value="TonB_2"/>
    <property type="match status" value="1"/>
</dbReference>
<keyword evidence="3" id="KW-0132">Cell division</keyword>
<evidence type="ECO:0000256" key="2">
    <source>
        <dbReference type="SAM" id="Phobius"/>
    </source>
</evidence>
<feature type="compositionally biased region" description="Pro residues" evidence="1">
    <location>
        <begin position="85"/>
        <end position="106"/>
    </location>
</feature>
<keyword evidence="4" id="KW-1185">Reference proteome</keyword>
<dbReference type="RefSeq" id="WP_175498411.1">
    <property type="nucleotide sequence ID" value="NZ_FNQN01000010.1"/>
</dbReference>
<dbReference type="Proteomes" id="UP000199409">
    <property type="component" value="Unassembled WGS sequence"/>
</dbReference>
<accession>A0A1H4DDM7</accession>
<protein>
    <submittedName>
        <fullName evidence="3">Cell division and transport-associated protein TolA</fullName>
    </submittedName>
</protein>
<gene>
    <name evidence="3" type="ORF">SAMN05660420_02895</name>
</gene>
<sequence>MESPRKQRWQQLQSVFEPGFKKMLLISVLLHLLVPILYYSPFFPKRAIEKPPVYRVNLVNKIVKNPQAGRPEAAPVKKKAVVKPQPKPQPKPEPKPVVIPKPIPPKPKPEPVKPKPKPPAPKPEPKPEPIKVKPQPKPEPKPAVSQAQENSLQQRLEQMRAAQERKASEQARKDKIAALKAAALAESNKITSPITDAPVGVLDGKGDEAGVSAVAYVQEFIQQQWSFAKYQAAGNPEAEVKMFYSAEGTLLHYKFEKKSGNNAFDESLTRAIVKSKQLDQTLPEAMEFHIFFNLKDMMDKP</sequence>
<dbReference type="PRINTS" id="PR01217">
    <property type="entry name" value="PRICHEXTENSN"/>
</dbReference>
<dbReference type="STRING" id="37625.SAMN05660420_02895"/>
<dbReference type="SUPFAM" id="SSF74653">
    <property type="entry name" value="TolA/TonB C-terminal domain"/>
    <property type="match status" value="1"/>
</dbReference>
<dbReference type="EMBL" id="FNQN01000010">
    <property type="protein sequence ID" value="SEA70678.1"/>
    <property type="molecule type" value="Genomic_DNA"/>
</dbReference>
<dbReference type="GO" id="GO:0051301">
    <property type="term" value="P:cell division"/>
    <property type="evidence" value="ECO:0007669"/>
    <property type="project" value="UniProtKB-KW"/>
</dbReference>
<feature type="compositionally biased region" description="Polar residues" evidence="1">
    <location>
        <begin position="145"/>
        <end position="156"/>
    </location>
</feature>
<proteinExistence type="predicted"/>
<keyword evidence="2" id="KW-0472">Membrane</keyword>
<reference evidence="3 4" key="1">
    <citation type="submission" date="2016-10" db="EMBL/GenBank/DDBJ databases">
        <authorList>
            <person name="de Groot N.N."/>
        </authorList>
    </citation>
    <scope>NUCLEOTIDE SEQUENCE [LARGE SCALE GENOMIC DNA]</scope>
    <source>
        <strain evidence="3 4">DSM 7343</strain>
    </source>
</reference>
<evidence type="ECO:0000256" key="1">
    <source>
        <dbReference type="SAM" id="MobiDB-lite"/>
    </source>
</evidence>